<dbReference type="PANTHER" id="PTHR30435:SF2">
    <property type="entry name" value="FLAGELLAR BASAL-BODY ROD PROTEIN FLGC"/>
    <property type="match status" value="1"/>
</dbReference>
<evidence type="ECO:0000256" key="3">
    <source>
        <dbReference type="ARBA" id="ARBA00017941"/>
    </source>
</evidence>
<evidence type="ECO:0000259" key="7">
    <source>
        <dbReference type="Pfam" id="PF00460"/>
    </source>
</evidence>
<proteinExistence type="inferred from homology"/>
<dbReference type="GO" id="GO:0030694">
    <property type="term" value="C:bacterial-type flagellum basal body, rod"/>
    <property type="evidence" value="ECO:0007669"/>
    <property type="project" value="UniProtKB-UniRule"/>
</dbReference>
<protein>
    <recommendedName>
        <fullName evidence="3 6">Flagellar basal-body rod protein FlgC</fullName>
    </recommendedName>
</protein>
<dbReference type="OrthoDB" id="9794148at2"/>
<accession>A0A168MW56</accession>
<feature type="domain" description="Flagellar basal-body/hook protein C-terminal" evidence="8">
    <location>
        <begin position="105"/>
        <end position="149"/>
    </location>
</feature>
<dbReference type="AlphaFoldDB" id="A0A168MW56"/>
<dbReference type="PROSITE" id="PS00588">
    <property type="entry name" value="FLAGELLA_BB_ROD"/>
    <property type="match status" value="1"/>
</dbReference>
<keyword evidence="9" id="KW-0282">Flagellum</keyword>
<evidence type="ECO:0000256" key="4">
    <source>
        <dbReference type="ARBA" id="ARBA00023143"/>
    </source>
</evidence>
<comment type="subunit">
    <text evidence="5 6">The basal body constitutes a major portion of the flagellar organelle and consists of four rings (L,P,S, and M) mounted on a central rod. The rod consists of about 26 subunits of FlgG in the distal portion, and FlgB, FlgC and FlgF are thought to build up the proximal portion of the rod with about 6 subunits each.</text>
</comment>
<evidence type="ECO:0000256" key="2">
    <source>
        <dbReference type="ARBA" id="ARBA00009677"/>
    </source>
</evidence>
<dbReference type="Proteomes" id="UP000077355">
    <property type="component" value="Unassembled WGS sequence"/>
</dbReference>
<comment type="similarity">
    <text evidence="2">Belongs to the flagella basal body rod proteins family.</text>
</comment>
<evidence type="ECO:0000313" key="9">
    <source>
        <dbReference type="EMBL" id="OAB45120.1"/>
    </source>
</evidence>
<comment type="subcellular location">
    <subcellularLocation>
        <location evidence="1 6">Bacterial flagellum basal body</location>
    </subcellularLocation>
</comment>
<evidence type="ECO:0000259" key="8">
    <source>
        <dbReference type="Pfam" id="PF06429"/>
    </source>
</evidence>
<dbReference type="RefSeq" id="WP_068650640.1">
    <property type="nucleotide sequence ID" value="NZ_CP043611.1"/>
</dbReference>
<feature type="domain" description="Flagellar basal body rod protein N-terminal" evidence="7">
    <location>
        <begin position="10"/>
        <end position="36"/>
    </location>
</feature>
<dbReference type="InterPro" id="IPR010930">
    <property type="entry name" value="Flg_bb/hook_C_dom"/>
</dbReference>
<dbReference type="NCBIfam" id="TIGR01395">
    <property type="entry name" value="FlgC"/>
    <property type="match status" value="1"/>
</dbReference>
<keyword evidence="9" id="KW-0969">Cilium</keyword>
<gene>
    <name evidence="9" type="ORF">PBAT_14365</name>
</gene>
<sequence length="152" mass="16281">MTLSNSFGISASALTAQRLRMDVISSNIANAETTRASVVNGEVVPYRRKMVVLSPNESNFSSVLQSQLSTESAKGIGNGVRVKAIKEDSSPLKLVYNPTHPDANAQGYVSMPNVEIAKEMVDMMAASRSYEANITALNASKSMILKALEIGK</sequence>
<dbReference type="Pfam" id="PF00460">
    <property type="entry name" value="Flg_bb_rod"/>
    <property type="match status" value="1"/>
</dbReference>
<evidence type="ECO:0000313" key="10">
    <source>
        <dbReference type="Proteomes" id="UP000077355"/>
    </source>
</evidence>
<evidence type="ECO:0000256" key="6">
    <source>
        <dbReference type="RuleBase" id="RU362062"/>
    </source>
</evidence>
<dbReference type="InterPro" id="IPR006299">
    <property type="entry name" value="FlgC"/>
</dbReference>
<comment type="caution">
    <text evidence="9">The sequence shown here is derived from an EMBL/GenBank/DDBJ whole genome shotgun (WGS) entry which is preliminary data.</text>
</comment>
<keyword evidence="9" id="KW-0966">Cell projection</keyword>
<dbReference type="GO" id="GO:0071978">
    <property type="term" value="P:bacterial-type flagellum-dependent swarming motility"/>
    <property type="evidence" value="ECO:0007669"/>
    <property type="project" value="TreeGrafter"/>
</dbReference>
<dbReference type="PANTHER" id="PTHR30435">
    <property type="entry name" value="FLAGELLAR PROTEIN"/>
    <property type="match status" value="1"/>
</dbReference>
<evidence type="ECO:0000256" key="1">
    <source>
        <dbReference type="ARBA" id="ARBA00004117"/>
    </source>
</evidence>
<dbReference type="Pfam" id="PF06429">
    <property type="entry name" value="Flg_bbr_C"/>
    <property type="match status" value="1"/>
</dbReference>
<dbReference type="InterPro" id="IPR001444">
    <property type="entry name" value="Flag_bb_rod_N"/>
</dbReference>
<organism evidence="9 10">
    <name type="scientific">Paenibacillus antarcticus</name>
    <dbReference type="NCBI Taxonomy" id="253703"/>
    <lineage>
        <taxon>Bacteria</taxon>
        <taxon>Bacillati</taxon>
        <taxon>Bacillota</taxon>
        <taxon>Bacilli</taxon>
        <taxon>Bacillales</taxon>
        <taxon>Paenibacillaceae</taxon>
        <taxon>Paenibacillus</taxon>
    </lineage>
</organism>
<evidence type="ECO:0000256" key="5">
    <source>
        <dbReference type="ARBA" id="ARBA00025933"/>
    </source>
</evidence>
<name>A0A168MW56_9BACL</name>
<keyword evidence="4 6" id="KW-0975">Bacterial flagellum</keyword>
<dbReference type="EMBL" id="LVJI01000018">
    <property type="protein sequence ID" value="OAB45120.1"/>
    <property type="molecule type" value="Genomic_DNA"/>
</dbReference>
<dbReference type="InterPro" id="IPR019776">
    <property type="entry name" value="Flagellar_basal_body_rod_CS"/>
</dbReference>
<keyword evidence="10" id="KW-1185">Reference proteome</keyword>
<reference evidence="9 10" key="1">
    <citation type="submission" date="2016-03" db="EMBL/GenBank/DDBJ databases">
        <title>Draft genome sequence of Paenibacillus antarcticus CECT 5836.</title>
        <authorList>
            <person name="Shin S.-K."/>
            <person name="Yi H."/>
        </authorList>
    </citation>
    <scope>NUCLEOTIDE SEQUENCE [LARGE SCALE GENOMIC DNA]</scope>
    <source>
        <strain evidence="9 10">CECT 5836</strain>
    </source>
</reference>